<accession>A0A4Q7WS39</accession>
<keyword evidence="2" id="KW-1185">Reference proteome</keyword>
<dbReference type="RefSeq" id="WP_242000674.1">
    <property type="nucleotide sequence ID" value="NZ_SHKR01000014.1"/>
</dbReference>
<sequence>MLVVAALATTGLSVGWIWTKADAVSPVALPSGGAPIDTVSPSVKPSETPTPYGKVLGTSMVASNNDTMPIMSSAWGNYGETTGLWGGAAIWLTVHKNYNGKGASWGNYTAFGQLPPDIPYKNTAAGLKEAAVQIGSRAIINLYDKDAQVMKGTTHKAITVNGHPGHELVAKVVVKVPMLTETYSTVMIAVIDRGDGTADVAIADIAGSTPAWQNVWRYKVSQIAINK</sequence>
<evidence type="ECO:0000313" key="2">
    <source>
        <dbReference type="Proteomes" id="UP000292027"/>
    </source>
</evidence>
<comment type="caution">
    <text evidence="1">The sequence shown here is derived from an EMBL/GenBank/DDBJ whole genome shotgun (WGS) entry which is preliminary data.</text>
</comment>
<protein>
    <submittedName>
        <fullName evidence="1">Uncharacterized protein</fullName>
    </submittedName>
</protein>
<dbReference type="Proteomes" id="UP000292027">
    <property type="component" value="Unassembled WGS sequence"/>
</dbReference>
<evidence type="ECO:0000313" key="1">
    <source>
        <dbReference type="EMBL" id="RZU12139.1"/>
    </source>
</evidence>
<dbReference type="EMBL" id="SHKR01000014">
    <property type="protein sequence ID" value="RZU12139.1"/>
    <property type="molecule type" value="Genomic_DNA"/>
</dbReference>
<name>A0A4Q7WS39_9ACTN</name>
<proteinExistence type="predicted"/>
<organism evidence="1 2">
    <name type="scientific">Kribbella rubisoli</name>
    <dbReference type="NCBI Taxonomy" id="3075929"/>
    <lineage>
        <taxon>Bacteria</taxon>
        <taxon>Bacillati</taxon>
        <taxon>Actinomycetota</taxon>
        <taxon>Actinomycetes</taxon>
        <taxon>Propionibacteriales</taxon>
        <taxon>Kribbellaceae</taxon>
        <taxon>Kribbella</taxon>
    </lineage>
</organism>
<gene>
    <name evidence="1" type="ORF">EV645_5400</name>
</gene>
<dbReference type="AlphaFoldDB" id="A0A4Q7WS39"/>
<reference evidence="1 2" key="1">
    <citation type="journal article" date="2015" name="Stand. Genomic Sci.">
        <title>Genomic Encyclopedia of Bacterial and Archaeal Type Strains, Phase III: the genomes of soil and plant-associated and newly described type strains.</title>
        <authorList>
            <person name="Whitman W.B."/>
            <person name="Woyke T."/>
            <person name="Klenk H.P."/>
            <person name="Zhou Y."/>
            <person name="Lilburn T.G."/>
            <person name="Beck B.J."/>
            <person name="De Vos P."/>
            <person name="Vandamme P."/>
            <person name="Eisen J.A."/>
            <person name="Garrity G."/>
            <person name="Hugenholtz P."/>
            <person name="Kyrpides N.C."/>
        </authorList>
    </citation>
    <scope>NUCLEOTIDE SEQUENCE [LARGE SCALE GENOMIC DNA]</scope>
    <source>
        <strain evidence="1 2">VKM Ac-2540</strain>
    </source>
</reference>